<proteinExistence type="predicted"/>
<comment type="caution">
    <text evidence="1">The sequence shown here is derived from an EMBL/GenBank/DDBJ whole genome shotgun (WGS) entry which is preliminary data.</text>
</comment>
<name>A0A6G0VGU0_APHCR</name>
<dbReference type="OrthoDB" id="8195499at2759"/>
<dbReference type="AlphaFoldDB" id="A0A6G0VGU0"/>
<accession>A0A6G0VGU0</accession>
<dbReference type="EMBL" id="VUJU01017531">
    <property type="protein sequence ID" value="KAF0682403.1"/>
    <property type="molecule type" value="Genomic_DNA"/>
</dbReference>
<gene>
    <name evidence="1" type="ORF">FWK35_00038290</name>
</gene>
<feature type="non-terminal residue" evidence="1">
    <location>
        <position position="87"/>
    </location>
</feature>
<protein>
    <submittedName>
        <fullName evidence="1">Protein ALP1-like</fullName>
    </submittedName>
</protein>
<evidence type="ECO:0000313" key="1">
    <source>
        <dbReference type="EMBL" id="KAF0682403.1"/>
    </source>
</evidence>
<dbReference type="Proteomes" id="UP000478052">
    <property type="component" value="Unassembled WGS sequence"/>
</dbReference>
<keyword evidence="2" id="KW-1185">Reference proteome</keyword>
<sequence length="87" mass="10697">ERLSLVLDNPFLRKKLLKKRVAVHPINRRRKMYGEYHHLYYDLRKSPERFFEYLRMSVETYDFILCKIGHRIKKKTTNFKKPISPAE</sequence>
<reference evidence="1 2" key="1">
    <citation type="submission" date="2019-08" db="EMBL/GenBank/DDBJ databases">
        <title>Whole genome of Aphis craccivora.</title>
        <authorList>
            <person name="Voronova N.V."/>
            <person name="Shulinski R.S."/>
            <person name="Bandarenka Y.V."/>
            <person name="Zhorov D.G."/>
            <person name="Warner D."/>
        </authorList>
    </citation>
    <scope>NUCLEOTIDE SEQUENCE [LARGE SCALE GENOMIC DNA]</scope>
    <source>
        <strain evidence="1">180601</strain>
        <tissue evidence="1">Whole Body</tissue>
    </source>
</reference>
<organism evidence="1 2">
    <name type="scientific">Aphis craccivora</name>
    <name type="common">Cowpea aphid</name>
    <dbReference type="NCBI Taxonomy" id="307492"/>
    <lineage>
        <taxon>Eukaryota</taxon>
        <taxon>Metazoa</taxon>
        <taxon>Ecdysozoa</taxon>
        <taxon>Arthropoda</taxon>
        <taxon>Hexapoda</taxon>
        <taxon>Insecta</taxon>
        <taxon>Pterygota</taxon>
        <taxon>Neoptera</taxon>
        <taxon>Paraneoptera</taxon>
        <taxon>Hemiptera</taxon>
        <taxon>Sternorrhyncha</taxon>
        <taxon>Aphidomorpha</taxon>
        <taxon>Aphidoidea</taxon>
        <taxon>Aphididae</taxon>
        <taxon>Aphidini</taxon>
        <taxon>Aphis</taxon>
        <taxon>Aphis</taxon>
    </lineage>
</organism>
<evidence type="ECO:0000313" key="2">
    <source>
        <dbReference type="Proteomes" id="UP000478052"/>
    </source>
</evidence>
<feature type="non-terminal residue" evidence="1">
    <location>
        <position position="1"/>
    </location>
</feature>